<evidence type="ECO:0000313" key="1">
    <source>
        <dbReference type="WBParaSite" id="MCU_013130-RA"/>
    </source>
</evidence>
<dbReference type="WBParaSite" id="MCU_013130-RA">
    <property type="protein sequence ID" value="MCU_013130-RA"/>
    <property type="gene ID" value="MCU_013130"/>
</dbReference>
<name>A0A5K3FYW0_MESCO</name>
<dbReference type="AlphaFoldDB" id="A0A5K3FYW0"/>
<reference evidence="1" key="1">
    <citation type="submission" date="2019-11" db="UniProtKB">
        <authorList>
            <consortium name="WormBaseParasite"/>
        </authorList>
    </citation>
    <scope>IDENTIFICATION</scope>
</reference>
<proteinExistence type="predicted"/>
<organism evidence="1">
    <name type="scientific">Mesocestoides corti</name>
    <name type="common">Flatworm</name>
    <dbReference type="NCBI Taxonomy" id="53468"/>
    <lineage>
        <taxon>Eukaryota</taxon>
        <taxon>Metazoa</taxon>
        <taxon>Spiralia</taxon>
        <taxon>Lophotrochozoa</taxon>
        <taxon>Platyhelminthes</taxon>
        <taxon>Cestoda</taxon>
        <taxon>Eucestoda</taxon>
        <taxon>Cyclophyllidea</taxon>
        <taxon>Mesocestoididae</taxon>
        <taxon>Mesocestoides</taxon>
    </lineage>
</organism>
<sequence length="108" mass="12043">MKAAYLPTNRISLKALHEIKCMLWVIAPQSPPSYPPNSHYEHRERHSATSHRLGLLLVVPWPPRDVLTAQPDYISSACTPASHILINGLASASLGALHQVPRCEYINR</sequence>
<protein>
    <submittedName>
        <fullName evidence="1">Uncharacterized protein</fullName>
    </submittedName>
</protein>
<accession>A0A5K3FYW0</accession>